<name>A0A7I9ZGT2_9MYCO</name>
<protein>
    <recommendedName>
        <fullName evidence="5">MPT51/MPB51 antigen</fullName>
    </recommendedName>
</protein>
<evidence type="ECO:0008006" key="5">
    <source>
        <dbReference type="Google" id="ProtNLM"/>
    </source>
</evidence>
<dbReference type="InterPro" id="IPR050583">
    <property type="entry name" value="Mycobacterial_A85_antigen"/>
</dbReference>
<evidence type="ECO:0000313" key="4">
    <source>
        <dbReference type="Proteomes" id="UP000465304"/>
    </source>
</evidence>
<comment type="caution">
    <text evidence="3">The sequence shown here is derived from an EMBL/GenBank/DDBJ whole genome shotgun (WGS) entry which is preliminary data.</text>
</comment>
<dbReference type="SUPFAM" id="SSF53474">
    <property type="entry name" value="alpha/beta-Hydrolases"/>
    <property type="match status" value="1"/>
</dbReference>
<evidence type="ECO:0000256" key="1">
    <source>
        <dbReference type="ARBA" id="ARBA00004613"/>
    </source>
</evidence>
<evidence type="ECO:0000313" key="3">
    <source>
        <dbReference type="EMBL" id="GFH00059.1"/>
    </source>
</evidence>
<keyword evidence="2" id="KW-0964">Secreted</keyword>
<dbReference type="GO" id="GO:0016747">
    <property type="term" value="F:acyltransferase activity, transferring groups other than amino-acyl groups"/>
    <property type="evidence" value="ECO:0007669"/>
    <property type="project" value="TreeGrafter"/>
</dbReference>
<accession>A0A7I9ZGT2</accession>
<dbReference type="PANTHER" id="PTHR48098:SF1">
    <property type="entry name" value="DIACYLGLYCEROL ACYLTRANSFERASE_MYCOLYLTRANSFERASE AG85A"/>
    <property type="match status" value="1"/>
</dbReference>
<reference evidence="3 4" key="1">
    <citation type="journal article" date="2019" name="Emerg. Microbes Infect.">
        <title>Comprehensive subspecies identification of 175 nontuberculous mycobacteria species based on 7547 genomic profiles.</title>
        <authorList>
            <person name="Matsumoto Y."/>
            <person name="Kinjo T."/>
            <person name="Motooka D."/>
            <person name="Nabeya D."/>
            <person name="Jung N."/>
            <person name="Uechi K."/>
            <person name="Horii T."/>
            <person name="Iida T."/>
            <person name="Fujita J."/>
            <person name="Nakamura S."/>
        </authorList>
    </citation>
    <scope>NUCLEOTIDE SEQUENCE [LARGE SCALE GENOMIC DNA]</scope>
    <source>
        <strain evidence="3 4">JCM 30996</strain>
    </source>
</reference>
<keyword evidence="4" id="KW-1185">Reference proteome</keyword>
<dbReference type="InterPro" id="IPR000801">
    <property type="entry name" value="Esterase-like"/>
</dbReference>
<dbReference type="InterPro" id="IPR029058">
    <property type="entry name" value="AB_hydrolase_fold"/>
</dbReference>
<dbReference type="Gene3D" id="3.40.50.1820">
    <property type="entry name" value="alpha/beta hydrolase"/>
    <property type="match status" value="1"/>
</dbReference>
<dbReference type="PANTHER" id="PTHR48098">
    <property type="entry name" value="ENTEROCHELIN ESTERASE-RELATED"/>
    <property type="match status" value="1"/>
</dbReference>
<gene>
    <name evidence="3" type="ORF">MHIP_05420</name>
</gene>
<evidence type="ECO:0000256" key="2">
    <source>
        <dbReference type="ARBA" id="ARBA00022525"/>
    </source>
</evidence>
<organism evidence="3 4">
    <name type="scientific">Mycolicibacterium hippocampi</name>
    <dbReference type="NCBI Taxonomy" id="659824"/>
    <lineage>
        <taxon>Bacteria</taxon>
        <taxon>Bacillati</taxon>
        <taxon>Actinomycetota</taxon>
        <taxon>Actinomycetes</taxon>
        <taxon>Mycobacteriales</taxon>
        <taxon>Mycobacteriaceae</taxon>
        <taxon>Mycolicibacterium</taxon>
    </lineage>
</organism>
<proteinExistence type="predicted"/>
<dbReference type="GO" id="GO:0005576">
    <property type="term" value="C:extracellular region"/>
    <property type="evidence" value="ECO:0007669"/>
    <property type="project" value="UniProtKB-SubCell"/>
</dbReference>
<sequence>MGQMRALTRRITVAVLAVVAMSVSMVLPTHWGTGSPTAHAQGVEFLMVPSPAMGRDIPVAFQGGGPHAVVLLDAFNAAPDVSNWVTAGNAMNTLAGQGISVAAPAGGAWSMYTNWEQDGSKQWETFLADELPNWLAANKGLAPGGHGIVGAAQGGTGALTMATFHPDRYRFAGSMSGFLNPSNTYTNGAITAGMARFGGVNTQAMWGAAQLGRWKWHDPDVHAQLLVNNNTRLWVFSPATTTCSDPAAMIDYCAIAQGSNRSFYQHYRAIGGSNAHFDFPTSGNHDWGSWSGQLAAMSGELVASIK</sequence>
<dbReference type="EMBL" id="BLLB01000002">
    <property type="protein sequence ID" value="GFH00059.1"/>
    <property type="molecule type" value="Genomic_DNA"/>
</dbReference>
<dbReference type="AlphaFoldDB" id="A0A7I9ZGT2"/>
<comment type="subcellular location">
    <subcellularLocation>
        <location evidence="1">Secreted</location>
    </subcellularLocation>
</comment>
<dbReference type="Pfam" id="PF00756">
    <property type="entry name" value="Esterase"/>
    <property type="match status" value="1"/>
</dbReference>
<dbReference type="Proteomes" id="UP000465304">
    <property type="component" value="Unassembled WGS sequence"/>
</dbReference>